<dbReference type="eggNOG" id="ENOG5032ITE">
    <property type="taxonomic scope" value="Bacteria"/>
</dbReference>
<reference evidence="2 3" key="1">
    <citation type="submission" date="2014-02" db="EMBL/GenBank/DDBJ databases">
        <title>Whole genome sequence of Sphingobium chlorophenolicum NBRC 16172.</title>
        <authorList>
            <person name="Gan H.M."/>
            <person name="Gan H.Y."/>
            <person name="Chew T.H."/>
            <person name="Savka M.A."/>
        </authorList>
    </citation>
    <scope>NUCLEOTIDE SEQUENCE [LARGE SCALE GENOMIC DNA]</scope>
    <source>
        <strain evidence="2 3">NBRC 16172</strain>
    </source>
</reference>
<evidence type="ECO:0000313" key="2">
    <source>
        <dbReference type="EMBL" id="KEQ54758.1"/>
    </source>
</evidence>
<dbReference type="Proteomes" id="UP000028411">
    <property type="component" value="Unassembled WGS sequence"/>
</dbReference>
<sequence>MGSVIFEPAVIAWLLAGTMLPGPLGPGASAPVRPASACSRGTPSTAQFDCCLHIAAWDTPPTTQSNHPAQSQDRAADPKEGR</sequence>
<dbReference type="AlphaFoldDB" id="A0A081RHT5"/>
<feature type="compositionally biased region" description="Polar residues" evidence="1">
    <location>
        <begin position="60"/>
        <end position="73"/>
    </location>
</feature>
<organism evidence="2 3">
    <name type="scientific">Sphingobium chlorophenolicum</name>
    <dbReference type="NCBI Taxonomy" id="46429"/>
    <lineage>
        <taxon>Bacteria</taxon>
        <taxon>Pseudomonadati</taxon>
        <taxon>Pseudomonadota</taxon>
        <taxon>Alphaproteobacteria</taxon>
        <taxon>Sphingomonadales</taxon>
        <taxon>Sphingomonadaceae</taxon>
        <taxon>Sphingobium</taxon>
    </lineage>
</organism>
<gene>
    <name evidence="2" type="ORF">BV95_00987</name>
</gene>
<protein>
    <submittedName>
        <fullName evidence="2">Uncharacterized protein</fullName>
    </submittedName>
</protein>
<feature type="region of interest" description="Disordered" evidence="1">
    <location>
        <begin position="59"/>
        <end position="82"/>
    </location>
</feature>
<dbReference type="EMBL" id="JFHR01000007">
    <property type="protein sequence ID" value="KEQ54758.1"/>
    <property type="molecule type" value="Genomic_DNA"/>
</dbReference>
<evidence type="ECO:0000313" key="3">
    <source>
        <dbReference type="Proteomes" id="UP000028411"/>
    </source>
</evidence>
<comment type="caution">
    <text evidence="2">The sequence shown here is derived from an EMBL/GenBank/DDBJ whole genome shotgun (WGS) entry which is preliminary data.</text>
</comment>
<accession>A0A081RHT5</accession>
<evidence type="ECO:0000256" key="1">
    <source>
        <dbReference type="SAM" id="MobiDB-lite"/>
    </source>
</evidence>
<name>A0A081RHT5_SPHCR</name>
<proteinExistence type="predicted"/>